<dbReference type="PANTHER" id="PTHR46358">
    <property type="entry name" value="TONSOKU-LIKE PROTEIN"/>
    <property type="match status" value="1"/>
</dbReference>
<evidence type="ECO:0000313" key="5">
    <source>
        <dbReference type="EMBL" id="KAH0617352.1"/>
    </source>
</evidence>
<comment type="caution">
    <text evidence="5">The sequence shown here is derived from an EMBL/GenBank/DDBJ whole genome shotgun (WGS) entry which is preliminary data.</text>
</comment>
<sequence>MPCPLELQKDKEKAQRKGDLKEEAALCNQLGSILARHGECSPGLDPVIQKPLAPLLDQGIYQRPRESFPFMLLSISWQHQRLHLELACSVSSHIEQQRAWATIGRTYMFMAESDQSREALQEAEKAFMKSLAIVEEKLEGTKAKARWEVIGGKGDAQQTQLFEDLYRAYYNLGNIHLREGQHSKAMRCLERARECACKMKEKYMESECCAGIAQVTPHISLGFWPVLTCCISLQVLLSLGDFVAAKRSLKKAYRLGSQQPQQRESICQSLRYVSKVSRLQQALEEAEVTANLEAALSLCEQLGDLFSKAGDYQRSVEAYEKQVRPSHCEEWSGAG</sequence>
<dbReference type="Gene3D" id="1.25.40.10">
    <property type="entry name" value="Tetratricopeptide repeat domain"/>
    <property type="match status" value="1"/>
</dbReference>
<evidence type="ECO:0000256" key="2">
    <source>
        <dbReference type="ARBA" id="ARBA00022737"/>
    </source>
</evidence>
<accession>A0ABQ7SJ42</accession>
<dbReference type="InterPro" id="IPR019734">
    <property type="entry name" value="TPR_rpt"/>
</dbReference>
<dbReference type="EMBL" id="JAIPUX010005289">
    <property type="protein sequence ID" value="KAH0617352.1"/>
    <property type="molecule type" value="Genomic_DNA"/>
</dbReference>
<dbReference type="Proteomes" id="UP000826234">
    <property type="component" value="Unassembled WGS sequence"/>
</dbReference>
<dbReference type="Pfam" id="PF13181">
    <property type="entry name" value="TPR_8"/>
    <property type="match status" value="1"/>
</dbReference>
<evidence type="ECO:0000256" key="3">
    <source>
        <dbReference type="ARBA" id="ARBA00022803"/>
    </source>
</evidence>
<comment type="subcellular location">
    <subcellularLocation>
        <location evidence="1">Nucleus</location>
    </subcellularLocation>
</comment>
<dbReference type="SMART" id="SM00028">
    <property type="entry name" value="TPR"/>
    <property type="match status" value="3"/>
</dbReference>
<dbReference type="InterPro" id="IPR013105">
    <property type="entry name" value="TPR_2"/>
</dbReference>
<keyword evidence="2" id="KW-0677">Repeat</keyword>
<keyword evidence="6" id="KW-1185">Reference proteome</keyword>
<evidence type="ECO:0008006" key="7">
    <source>
        <dbReference type="Google" id="ProtNLM"/>
    </source>
</evidence>
<dbReference type="Pfam" id="PF07719">
    <property type="entry name" value="TPR_2"/>
    <property type="match status" value="1"/>
</dbReference>
<evidence type="ECO:0000313" key="6">
    <source>
        <dbReference type="Proteomes" id="UP000826234"/>
    </source>
</evidence>
<evidence type="ECO:0000256" key="4">
    <source>
        <dbReference type="ARBA" id="ARBA00023242"/>
    </source>
</evidence>
<organism evidence="5 6">
    <name type="scientific">Phrynosoma platyrhinos</name>
    <name type="common">Desert horned lizard</name>
    <dbReference type="NCBI Taxonomy" id="52577"/>
    <lineage>
        <taxon>Eukaryota</taxon>
        <taxon>Metazoa</taxon>
        <taxon>Chordata</taxon>
        <taxon>Craniata</taxon>
        <taxon>Vertebrata</taxon>
        <taxon>Euteleostomi</taxon>
        <taxon>Lepidosauria</taxon>
        <taxon>Squamata</taxon>
        <taxon>Bifurcata</taxon>
        <taxon>Unidentata</taxon>
        <taxon>Episquamata</taxon>
        <taxon>Toxicofera</taxon>
        <taxon>Iguania</taxon>
        <taxon>Phrynosomatidae</taxon>
        <taxon>Phrynosomatinae</taxon>
        <taxon>Phrynosoma</taxon>
    </lineage>
</organism>
<name>A0ABQ7SJ42_PHRPL</name>
<dbReference type="Pfam" id="PF13176">
    <property type="entry name" value="TPR_7"/>
    <property type="match status" value="1"/>
</dbReference>
<gene>
    <name evidence="5" type="ORF">JD844_015410</name>
</gene>
<dbReference type="PANTHER" id="PTHR46358:SF1">
    <property type="entry name" value="TONSOKU-LIKE PROTEIN"/>
    <property type="match status" value="1"/>
</dbReference>
<proteinExistence type="predicted"/>
<keyword evidence="3" id="KW-0802">TPR repeat</keyword>
<evidence type="ECO:0000256" key="1">
    <source>
        <dbReference type="ARBA" id="ARBA00004123"/>
    </source>
</evidence>
<keyword evidence="4" id="KW-0539">Nucleus</keyword>
<protein>
    <recommendedName>
        <fullName evidence="7">Tetratricopeptide repeat domain 23</fullName>
    </recommendedName>
</protein>
<dbReference type="InterPro" id="IPR011990">
    <property type="entry name" value="TPR-like_helical_dom_sf"/>
</dbReference>
<dbReference type="InterPro" id="IPR052311">
    <property type="entry name" value="MMS22L-TONSL_complex_comp"/>
</dbReference>
<reference evidence="5 6" key="1">
    <citation type="journal article" date="2022" name="Gigascience">
        <title>A chromosome-level genome assembly and annotation of the desert horned lizard, Phrynosoma platyrhinos, provides insight into chromosomal rearrangements among reptiles.</title>
        <authorList>
            <person name="Koochekian N."/>
            <person name="Ascanio A."/>
            <person name="Farleigh K."/>
            <person name="Card D.C."/>
            <person name="Schield D.R."/>
            <person name="Castoe T.A."/>
            <person name="Jezkova T."/>
        </authorList>
    </citation>
    <scope>NUCLEOTIDE SEQUENCE [LARGE SCALE GENOMIC DNA]</scope>
    <source>
        <strain evidence="5">NK-2021</strain>
    </source>
</reference>
<dbReference type="SUPFAM" id="SSF48452">
    <property type="entry name" value="TPR-like"/>
    <property type="match status" value="1"/>
</dbReference>